<name>A0A6C2UQM1_9BACT</name>
<dbReference type="Proteomes" id="UP000346198">
    <property type="component" value="Unassembled WGS sequence"/>
</dbReference>
<dbReference type="EMBL" id="CAAHFH010000002">
    <property type="protein sequence ID" value="VGO22585.1"/>
    <property type="molecule type" value="Genomic_DNA"/>
</dbReference>
<feature type="transmembrane region" description="Helical" evidence="1">
    <location>
        <begin position="97"/>
        <end position="116"/>
    </location>
</feature>
<feature type="transmembrane region" description="Helical" evidence="1">
    <location>
        <begin position="71"/>
        <end position="91"/>
    </location>
</feature>
<dbReference type="AlphaFoldDB" id="A0A6C2UQM1"/>
<keyword evidence="1" id="KW-1133">Transmembrane helix</keyword>
<reference evidence="2 3" key="1">
    <citation type="submission" date="2019-04" db="EMBL/GenBank/DDBJ databases">
        <authorList>
            <person name="Van Vliet M D."/>
        </authorList>
    </citation>
    <scope>NUCLEOTIDE SEQUENCE [LARGE SCALE GENOMIC DNA]</scope>
    <source>
        <strain evidence="2 3">F21</strain>
    </source>
</reference>
<evidence type="ECO:0000256" key="1">
    <source>
        <dbReference type="SAM" id="Phobius"/>
    </source>
</evidence>
<protein>
    <submittedName>
        <fullName evidence="2">Uncharacterized protein</fullName>
    </submittedName>
</protein>
<accession>A0A6C2UQM1</accession>
<organism evidence="2 3">
    <name type="scientific">Pontiella sulfatireligans</name>
    <dbReference type="NCBI Taxonomy" id="2750658"/>
    <lineage>
        <taxon>Bacteria</taxon>
        <taxon>Pseudomonadati</taxon>
        <taxon>Kiritimatiellota</taxon>
        <taxon>Kiritimatiellia</taxon>
        <taxon>Kiritimatiellales</taxon>
        <taxon>Pontiellaceae</taxon>
        <taxon>Pontiella</taxon>
    </lineage>
</organism>
<evidence type="ECO:0000313" key="3">
    <source>
        <dbReference type="Proteomes" id="UP000346198"/>
    </source>
</evidence>
<keyword evidence="1" id="KW-0812">Transmembrane</keyword>
<dbReference type="RefSeq" id="WP_136064044.1">
    <property type="nucleotide sequence ID" value="NZ_CAAHFH010000002.1"/>
</dbReference>
<evidence type="ECO:0000313" key="2">
    <source>
        <dbReference type="EMBL" id="VGO22585.1"/>
    </source>
</evidence>
<proteinExistence type="predicted"/>
<sequence length="127" mass="13875">MHNGHTVEHHKLHKFTYTAMLTGMLLSAAGLMVQFYLTERYCHPLEGYAIIVPGVALFLRSLHPPIGFVRIFTTLAGGVCLGAAPLFYVSGSPNPPWISIGLIFVAMAILGASFTVRTTHGQKHHHP</sequence>
<keyword evidence="1" id="KW-0472">Membrane</keyword>
<keyword evidence="3" id="KW-1185">Reference proteome</keyword>
<feature type="transmembrane region" description="Helical" evidence="1">
    <location>
        <begin position="15"/>
        <end position="37"/>
    </location>
</feature>
<gene>
    <name evidence="2" type="ORF">SCARR_04670</name>
</gene>